<dbReference type="Gene3D" id="1.10.10.60">
    <property type="entry name" value="Homeodomain-like"/>
    <property type="match status" value="1"/>
</dbReference>
<organism evidence="2 3">
    <name type="scientific">Oesophagostomum dentatum</name>
    <name type="common">Nodular worm</name>
    <dbReference type="NCBI Taxonomy" id="61180"/>
    <lineage>
        <taxon>Eukaryota</taxon>
        <taxon>Metazoa</taxon>
        <taxon>Ecdysozoa</taxon>
        <taxon>Nematoda</taxon>
        <taxon>Chromadorea</taxon>
        <taxon>Rhabditida</taxon>
        <taxon>Rhabditina</taxon>
        <taxon>Rhabditomorpha</taxon>
        <taxon>Strongyloidea</taxon>
        <taxon>Strongylidae</taxon>
        <taxon>Oesophagostomum</taxon>
    </lineage>
</organism>
<proteinExistence type="predicted"/>
<dbReference type="InterPro" id="IPR036397">
    <property type="entry name" value="RNaseH_sf"/>
</dbReference>
<evidence type="ECO:0000313" key="2">
    <source>
        <dbReference type="EMBL" id="KHJ77147.1"/>
    </source>
</evidence>
<keyword evidence="3" id="KW-1185">Reference proteome</keyword>
<protein>
    <recommendedName>
        <fullName evidence="1">Transposable element Tc3 transposase-like DNA-binding HTH domain-containing protein</fullName>
    </recommendedName>
</protein>
<dbReference type="AlphaFoldDB" id="A0A0B1S117"/>
<dbReference type="EMBL" id="KN611051">
    <property type="protein sequence ID" value="KHJ77147.1"/>
    <property type="molecule type" value="Genomic_DNA"/>
</dbReference>
<dbReference type="Gene3D" id="3.30.420.10">
    <property type="entry name" value="Ribonuclease H-like superfamily/Ribonuclease H"/>
    <property type="match status" value="1"/>
</dbReference>
<dbReference type="InterPro" id="IPR036388">
    <property type="entry name" value="WH-like_DNA-bd_sf"/>
</dbReference>
<dbReference type="Proteomes" id="UP000053660">
    <property type="component" value="Unassembled WGS sequence"/>
</dbReference>
<dbReference type="OrthoDB" id="120326at2759"/>
<reference evidence="2 3" key="1">
    <citation type="submission" date="2014-03" db="EMBL/GenBank/DDBJ databases">
        <title>Draft genome of the hookworm Oesophagostomum dentatum.</title>
        <authorList>
            <person name="Mitreva M."/>
        </authorList>
    </citation>
    <scope>NUCLEOTIDE SEQUENCE [LARGE SCALE GENOMIC DNA]</scope>
    <source>
        <strain evidence="2 3">OD-Hann</strain>
    </source>
</reference>
<gene>
    <name evidence="2" type="ORF">OESDEN_23233</name>
</gene>
<feature type="domain" description="Transposable element Tc3 transposase-like DNA-binding HTH" evidence="1">
    <location>
        <begin position="71"/>
        <end position="108"/>
    </location>
</feature>
<evidence type="ECO:0000313" key="3">
    <source>
        <dbReference type="Proteomes" id="UP000053660"/>
    </source>
</evidence>
<dbReference type="Gene3D" id="1.10.10.10">
    <property type="entry name" value="Winged helix-like DNA-binding domain superfamily/Winged helix DNA-binding domain"/>
    <property type="match status" value="1"/>
</dbReference>
<accession>A0A0B1S117</accession>
<dbReference type="Pfam" id="PF21517">
    <property type="entry name" value="HTH_Tnp_Tc3_2_like"/>
    <property type="match status" value="1"/>
</dbReference>
<dbReference type="InterPro" id="IPR048703">
    <property type="entry name" value="Tnp_Tc3-like_HTH"/>
</dbReference>
<sequence>MNHFNPNDSWLPTFFRRKSSNSSSPHRRLGLRAIGRQIGRSQYVISRYLRDSEGYDRKYNTGRPRMFTSQDEKQIIRRASNSTASLKRIKEELRLAASRMTIWRSLRRNGNIVQELVRKAPHLTDAHKTARCDFVKRNMTTDWSTVIFSDEKKFNLDGPDGMRCYWRDLQKDLITFSRRNFGGGSLMVWGAFCKDRKTRNSICFLSDGLGRVQDCPSVSSVVIPEKQTSPELHFPTRQRVRTCQPTDETMAPEPSN</sequence>
<evidence type="ECO:0000259" key="1">
    <source>
        <dbReference type="Pfam" id="PF21517"/>
    </source>
</evidence>
<dbReference type="GO" id="GO:0003676">
    <property type="term" value="F:nucleic acid binding"/>
    <property type="evidence" value="ECO:0007669"/>
    <property type="project" value="InterPro"/>
</dbReference>
<name>A0A0B1S117_OESDE</name>